<dbReference type="Gene3D" id="3.40.50.300">
    <property type="entry name" value="P-loop containing nucleotide triphosphate hydrolases"/>
    <property type="match status" value="2"/>
</dbReference>
<dbReference type="GO" id="GO:0005730">
    <property type="term" value="C:nucleolus"/>
    <property type="evidence" value="ECO:0007669"/>
    <property type="project" value="TreeGrafter"/>
</dbReference>
<dbReference type="GO" id="GO:0016787">
    <property type="term" value="F:hydrolase activity"/>
    <property type="evidence" value="ECO:0007669"/>
    <property type="project" value="UniProtKB-KW"/>
</dbReference>
<dbReference type="InterPro" id="IPR048333">
    <property type="entry name" value="HA2_WH"/>
</dbReference>
<keyword evidence="2" id="KW-0547">Nucleotide-binding</keyword>
<feature type="compositionally biased region" description="Acidic residues" evidence="7">
    <location>
        <begin position="775"/>
        <end position="795"/>
    </location>
</feature>
<dbReference type="GO" id="GO:0006338">
    <property type="term" value="P:chromatin remodeling"/>
    <property type="evidence" value="ECO:0007669"/>
    <property type="project" value="InterPro"/>
</dbReference>
<evidence type="ECO:0000256" key="7">
    <source>
        <dbReference type="SAM" id="MobiDB-lite"/>
    </source>
</evidence>
<dbReference type="PROSITE" id="PS51194">
    <property type="entry name" value="HELICASE_CTER"/>
    <property type="match status" value="1"/>
</dbReference>
<dbReference type="AlphaFoldDB" id="A0A8H7VH10"/>
<evidence type="ECO:0000313" key="10">
    <source>
        <dbReference type="EMBL" id="KAG2214209.1"/>
    </source>
</evidence>
<sequence length="1073" mass="122501">MKRVVDFQETDPANEAEWQFKDSKTENKKRKHNNNKKEKFNAKTQRLSHADFIKKKEEMLAFRKQLPIYTGRDAIIQCLETNDTVIVMGETGSGKTTQIPQFLIEAGLASKELGGVAVTQPRRVAAVNLAKRVAEETMTRLGSKVGYTVRFDDTSSPQTIIKYLTDGMLLREILSDELLLRYKVIVLDEAHERTLRTDMLFGMIKKIQKVRLQKHAEDESIQPLKIVIMSATLDAEKFSEFFNNAKILYVSGRLYPVDTMFTAEPQADYLDACLVSIFQIHVNNPKGDILVFLPGQDAIESLTALVNEYSAQLRPQQQRLLACPLFAALPPSQQQKVFDPAPENTRKVILSTNIAETSITIPGIKYVIDCGLAKLRGFNPKIGVESLLLHPISKSSAWQRTGRAGREAAGVCYRLYTEGAFRDLEDDTVPEIRRCNLAAAVLSLKATGIENILEFDYMDRPSRASLVRALEELYALGAIDDKGNLSDLGKQMAEFPLDPTYSKVLIQSKEYGCSLEVIAIISLLSVDSIFFTPSDKREQASEARKKFIHPDGDHLTLLNVLKSYWEVKGDIEWCKENFINNRNIKIALEVRDQLVRFCERIDMNPNSTCGSDTDNVLKCFLTGFFQNTALLQPDGSYKSVAGSQLVKIHPGSAMFGKRVEGILYNELVFTTKHYVRGVSAIQSAWLPLAAPKYFNNIPPHLMQQYQQQQQNQQQPVQRIFHPQVAYPIMSNIMPSERTQGVFSTYSARLKHSDDNALLLPESYITKKTRFRGNESEDEFDQLMEESDDDEDDEMKDENKNEQNRDTKKADNMKNNANNASAATIKPSIAAPPPPSDWPKVIRPKNEIVYSNQDLRKISETEENLVPIRLDIDIDSTKLRDRFLWNLNEQYLTPDRFATMLCQDLDLPVHKFIQPIADSIRAQIIDFESYNQATLPSEHTRVIINLDLQVGKVNYRDQFEWELQNEKTNGPEVFSRQLASELGVGGEYVAIISHAIREQLFLYKKQFVDEFMIDSEIRTDLDNGFRSVEEAKQWIPHMDMLSNDELEKLLIAQERNIRRMRRETRFKRQTRGRQ</sequence>
<dbReference type="InterPro" id="IPR007502">
    <property type="entry name" value="Helicase-assoc_dom"/>
</dbReference>
<gene>
    <name evidence="10" type="ORF">INT46_010444</name>
</gene>
<dbReference type="GO" id="GO:0003725">
    <property type="term" value="F:double-stranded RNA binding"/>
    <property type="evidence" value="ECO:0007669"/>
    <property type="project" value="TreeGrafter"/>
</dbReference>
<dbReference type="Pfam" id="PF21010">
    <property type="entry name" value="HA2_C"/>
    <property type="match status" value="1"/>
</dbReference>
<dbReference type="InterPro" id="IPR001650">
    <property type="entry name" value="Helicase_C-like"/>
</dbReference>
<dbReference type="FunFam" id="3.40.50.300:FF:000145">
    <property type="entry name" value="probable ATP-dependent RNA helicase DHX40"/>
    <property type="match status" value="1"/>
</dbReference>
<dbReference type="CDD" id="cd17978">
    <property type="entry name" value="DEXHc_DHX33"/>
    <property type="match status" value="1"/>
</dbReference>
<keyword evidence="11" id="KW-1185">Reference proteome</keyword>
<evidence type="ECO:0000256" key="1">
    <source>
        <dbReference type="ARBA" id="ARBA00012552"/>
    </source>
</evidence>
<accession>A0A8H7VH10</accession>
<dbReference type="Pfam" id="PF04855">
    <property type="entry name" value="SNF5"/>
    <property type="match status" value="1"/>
</dbReference>
<dbReference type="InterPro" id="IPR014001">
    <property type="entry name" value="Helicase_ATP-bd"/>
</dbReference>
<dbReference type="PANTHER" id="PTHR18934:SF118">
    <property type="entry name" value="ATP-DEPENDENT RNA HELICASE DHX33"/>
    <property type="match status" value="1"/>
</dbReference>
<evidence type="ECO:0000259" key="9">
    <source>
        <dbReference type="PROSITE" id="PS51194"/>
    </source>
</evidence>
<evidence type="ECO:0000256" key="4">
    <source>
        <dbReference type="ARBA" id="ARBA00022806"/>
    </source>
</evidence>
<feature type="compositionally biased region" description="Basic and acidic residues" evidence="7">
    <location>
        <begin position="796"/>
        <end position="811"/>
    </location>
</feature>
<dbReference type="EC" id="3.6.4.13" evidence="1"/>
<dbReference type="PROSITE" id="PS51192">
    <property type="entry name" value="HELICASE_ATP_BIND_1"/>
    <property type="match status" value="1"/>
</dbReference>
<dbReference type="CDD" id="cd18791">
    <property type="entry name" value="SF2_C_RHA"/>
    <property type="match status" value="1"/>
</dbReference>
<dbReference type="EMBL" id="JAEPRC010000027">
    <property type="protein sequence ID" value="KAG2214209.1"/>
    <property type="molecule type" value="Genomic_DNA"/>
</dbReference>
<organism evidence="10 11">
    <name type="scientific">Mucor plumbeus</name>
    <dbReference type="NCBI Taxonomy" id="97098"/>
    <lineage>
        <taxon>Eukaryota</taxon>
        <taxon>Fungi</taxon>
        <taxon>Fungi incertae sedis</taxon>
        <taxon>Mucoromycota</taxon>
        <taxon>Mucoromycotina</taxon>
        <taxon>Mucoromycetes</taxon>
        <taxon>Mucorales</taxon>
        <taxon>Mucorineae</taxon>
        <taxon>Mucoraceae</taxon>
        <taxon>Mucor</taxon>
    </lineage>
</organism>
<keyword evidence="3" id="KW-0378">Hydrolase</keyword>
<evidence type="ECO:0000259" key="8">
    <source>
        <dbReference type="PROSITE" id="PS51192"/>
    </source>
</evidence>
<dbReference type="Pfam" id="PF00270">
    <property type="entry name" value="DEAD"/>
    <property type="match status" value="1"/>
</dbReference>
<dbReference type="Pfam" id="PF00271">
    <property type="entry name" value="Helicase_C"/>
    <property type="match status" value="1"/>
</dbReference>
<dbReference type="SUPFAM" id="SSF52540">
    <property type="entry name" value="P-loop containing nucleoside triphosphate hydrolases"/>
    <property type="match status" value="1"/>
</dbReference>
<evidence type="ECO:0000256" key="6">
    <source>
        <dbReference type="ARBA" id="ARBA00047984"/>
    </source>
</evidence>
<comment type="catalytic activity">
    <reaction evidence="6">
        <text>ATP + H2O = ADP + phosphate + H(+)</text>
        <dbReference type="Rhea" id="RHEA:13065"/>
        <dbReference type="ChEBI" id="CHEBI:15377"/>
        <dbReference type="ChEBI" id="CHEBI:15378"/>
        <dbReference type="ChEBI" id="CHEBI:30616"/>
        <dbReference type="ChEBI" id="CHEBI:43474"/>
        <dbReference type="ChEBI" id="CHEBI:456216"/>
        <dbReference type="EC" id="3.6.4.13"/>
    </reaction>
</comment>
<dbReference type="GO" id="GO:0000228">
    <property type="term" value="C:nuclear chromosome"/>
    <property type="evidence" value="ECO:0007669"/>
    <property type="project" value="InterPro"/>
</dbReference>
<dbReference type="InterPro" id="IPR027417">
    <property type="entry name" value="P-loop_NTPase"/>
</dbReference>
<dbReference type="SMART" id="SM00490">
    <property type="entry name" value="HELICc"/>
    <property type="match status" value="1"/>
</dbReference>
<evidence type="ECO:0000256" key="3">
    <source>
        <dbReference type="ARBA" id="ARBA00022801"/>
    </source>
</evidence>
<proteinExistence type="predicted"/>
<dbReference type="InterPro" id="IPR011709">
    <property type="entry name" value="DEAD-box_helicase_OB_fold"/>
</dbReference>
<keyword evidence="5" id="KW-0067">ATP-binding</keyword>
<dbReference type="InterPro" id="IPR006939">
    <property type="entry name" value="SNF5"/>
</dbReference>
<dbReference type="OrthoDB" id="10253254at2759"/>
<dbReference type="SMART" id="SM00487">
    <property type="entry name" value="DEXDc"/>
    <property type="match status" value="1"/>
</dbReference>
<dbReference type="GO" id="GO:0005524">
    <property type="term" value="F:ATP binding"/>
    <property type="evidence" value="ECO:0007669"/>
    <property type="project" value="UniProtKB-KW"/>
</dbReference>
<keyword evidence="4" id="KW-0347">Helicase</keyword>
<dbReference type="Pfam" id="PF04408">
    <property type="entry name" value="WHD_HA2"/>
    <property type="match status" value="1"/>
</dbReference>
<dbReference type="InterPro" id="IPR003593">
    <property type="entry name" value="AAA+_ATPase"/>
</dbReference>
<feature type="domain" description="Helicase C-terminal" evidence="9">
    <location>
        <begin position="276"/>
        <end position="448"/>
    </location>
</feature>
<dbReference type="SMART" id="SM00382">
    <property type="entry name" value="AAA"/>
    <property type="match status" value="1"/>
</dbReference>
<dbReference type="Proteomes" id="UP000650833">
    <property type="component" value="Unassembled WGS sequence"/>
</dbReference>
<dbReference type="Pfam" id="PF07717">
    <property type="entry name" value="OB_NTP_bind"/>
    <property type="match status" value="1"/>
</dbReference>
<dbReference type="InterPro" id="IPR011545">
    <property type="entry name" value="DEAD/DEAH_box_helicase_dom"/>
</dbReference>
<dbReference type="PANTHER" id="PTHR18934">
    <property type="entry name" value="ATP-DEPENDENT RNA HELICASE"/>
    <property type="match status" value="1"/>
</dbReference>
<feature type="domain" description="Helicase ATP-binding" evidence="8">
    <location>
        <begin position="76"/>
        <end position="251"/>
    </location>
</feature>
<name>A0A8H7VH10_9FUNG</name>
<reference evidence="10" key="1">
    <citation type="submission" date="2020-12" db="EMBL/GenBank/DDBJ databases">
        <title>Metabolic potential, ecology and presence of endohyphal bacteria is reflected in genomic diversity of Mucoromycotina.</title>
        <authorList>
            <person name="Muszewska A."/>
            <person name="Okrasinska A."/>
            <person name="Steczkiewicz K."/>
            <person name="Drgas O."/>
            <person name="Orlowska M."/>
            <person name="Perlinska-Lenart U."/>
            <person name="Aleksandrzak-Piekarczyk T."/>
            <person name="Szatraj K."/>
            <person name="Zielenkiewicz U."/>
            <person name="Pilsyk S."/>
            <person name="Malc E."/>
            <person name="Mieczkowski P."/>
            <person name="Kruszewska J.S."/>
            <person name="Biernat P."/>
            <person name="Pawlowska J."/>
        </authorList>
    </citation>
    <scope>NUCLEOTIDE SEQUENCE</scope>
    <source>
        <strain evidence="10">CBS 226.32</strain>
    </source>
</reference>
<dbReference type="SMART" id="SM00847">
    <property type="entry name" value="HA2"/>
    <property type="match status" value="1"/>
</dbReference>
<dbReference type="FunFam" id="3.40.50.300:FF:000750">
    <property type="entry name" value="Putative ATP-dependent RNA helicase DHX33"/>
    <property type="match status" value="1"/>
</dbReference>
<evidence type="ECO:0000256" key="2">
    <source>
        <dbReference type="ARBA" id="ARBA00022741"/>
    </source>
</evidence>
<dbReference type="GO" id="GO:0003724">
    <property type="term" value="F:RNA helicase activity"/>
    <property type="evidence" value="ECO:0007669"/>
    <property type="project" value="UniProtKB-EC"/>
</dbReference>
<feature type="region of interest" description="Disordered" evidence="7">
    <location>
        <begin position="15"/>
        <end position="43"/>
    </location>
</feature>
<dbReference type="GO" id="GO:0045943">
    <property type="term" value="P:positive regulation of transcription by RNA polymerase I"/>
    <property type="evidence" value="ECO:0007669"/>
    <property type="project" value="TreeGrafter"/>
</dbReference>
<evidence type="ECO:0000313" key="11">
    <source>
        <dbReference type="Proteomes" id="UP000650833"/>
    </source>
</evidence>
<feature type="region of interest" description="Disordered" evidence="7">
    <location>
        <begin position="820"/>
        <end position="839"/>
    </location>
</feature>
<comment type="caution">
    <text evidence="10">The sequence shown here is derived from an EMBL/GenBank/DDBJ whole genome shotgun (WGS) entry which is preliminary data.</text>
</comment>
<feature type="region of interest" description="Disordered" evidence="7">
    <location>
        <begin position="769"/>
        <end position="814"/>
    </location>
</feature>
<dbReference type="FunFam" id="1.20.120.1080:FF:000024">
    <property type="entry name" value="ATP-dependent RNA helicase DHX8"/>
    <property type="match status" value="1"/>
</dbReference>
<evidence type="ECO:0000256" key="5">
    <source>
        <dbReference type="ARBA" id="ARBA00022840"/>
    </source>
</evidence>
<dbReference type="Gene3D" id="1.20.120.1080">
    <property type="match status" value="1"/>
</dbReference>
<protein>
    <recommendedName>
        <fullName evidence="1">RNA helicase</fullName>
        <ecNumber evidence="1">3.6.4.13</ecNumber>
    </recommendedName>
</protein>